<dbReference type="EMBL" id="LXQA010824542">
    <property type="protein sequence ID" value="MCI72748.1"/>
    <property type="molecule type" value="Genomic_DNA"/>
</dbReference>
<feature type="compositionally biased region" description="Polar residues" evidence="1">
    <location>
        <begin position="19"/>
        <end position="28"/>
    </location>
</feature>
<evidence type="ECO:0000313" key="3">
    <source>
        <dbReference type="Proteomes" id="UP000265520"/>
    </source>
</evidence>
<reference evidence="2 3" key="1">
    <citation type="journal article" date="2018" name="Front. Plant Sci.">
        <title>Red Clover (Trifolium pratense) and Zigzag Clover (T. medium) - A Picture of Genomic Similarities and Differences.</title>
        <authorList>
            <person name="Dluhosova J."/>
            <person name="Istvanek J."/>
            <person name="Nedelnik J."/>
            <person name="Repkova J."/>
        </authorList>
    </citation>
    <scope>NUCLEOTIDE SEQUENCE [LARGE SCALE GENOMIC DNA]</scope>
    <source>
        <strain evidence="3">cv. 10/8</strain>
        <tissue evidence="2">Leaf</tissue>
    </source>
</reference>
<sequence length="28" mass="2991">MWSDALPPCDAGVRDCDEPQNTTLGSLV</sequence>
<organism evidence="2 3">
    <name type="scientific">Trifolium medium</name>
    <dbReference type="NCBI Taxonomy" id="97028"/>
    <lineage>
        <taxon>Eukaryota</taxon>
        <taxon>Viridiplantae</taxon>
        <taxon>Streptophyta</taxon>
        <taxon>Embryophyta</taxon>
        <taxon>Tracheophyta</taxon>
        <taxon>Spermatophyta</taxon>
        <taxon>Magnoliopsida</taxon>
        <taxon>eudicotyledons</taxon>
        <taxon>Gunneridae</taxon>
        <taxon>Pentapetalae</taxon>
        <taxon>rosids</taxon>
        <taxon>fabids</taxon>
        <taxon>Fabales</taxon>
        <taxon>Fabaceae</taxon>
        <taxon>Papilionoideae</taxon>
        <taxon>50 kb inversion clade</taxon>
        <taxon>NPAAA clade</taxon>
        <taxon>Hologalegina</taxon>
        <taxon>IRL clade</taxon>
        <taxon>Trifolieae</taxon>
        <taxon>Trifolium</taxon>
    </lineage>
</organism>
<comment type="caution">
    <text evidence="2">The sequence shown here is derived from an EMBL/GenBank/DDBJ whole genome shotgun (WGS) entry which is preliminary data.</text>
</comment>
<name>A0A392UIJ8_9FABA</name>
<feature type="non-terminal residue" evidence="2">
    <location>
        <position position="28"/>
    </location>
</feature>
<proteinExistence type="predicted"/>
<dbReference type="AlphaFoldDB" id="A0A392UIJ8"/>
<evidence type="ECO:0000313" key="2">
    <source>
        <dbReference type="EMBL" id="MCI72748.1"/>
    </source>
</evidence>
<feature type="region of interest" description="Disordered" evidence="1">
    <location>
        <begin position="1"/>
        <end position="28"/>
    </location>
</feature>
<protein>
    <submittedName>
        <fullName evidence="2">Uncharacterized protein</fullName>
    </submittedName>
</protein>
<accession>A0A392UIJ8</accession>
<dbReference type="Proteomes" id="UP000265520">
    <property type="component" value="Unassembled WGS sequence"/>
</dbReference>
<evidence type="ECO:0000256" key="1">
    <source>
        <dbReference type="SAM" id="MobiDB-lite"/>
    </source>
</evidence>
<keyword evidence="3" id="KW-1185">Reference proteome</keyword>